<evidence type="ECO:0000256" key="1">
    <source>
        <dbReference type="ARBA" id="ARBA00004117"/>
    </source>
</evidence>
<protein>
    <recommendedName>
        <fullName evidence="4">Flagellar hook-basal body complex protein FliE</fullName>
    </recommendedName>
</protein>
<name>A0ABN1EVN1_9PROT</name>
<organism evidence="6 7">
    <name type="scientific">Rhizomicrobium electricum</name>
    <dbReference type="NCBI Taxonomy" id="480070"/>
    <lineage>
        <taxon>Bacteria</taxon>
        <taxon>Pseudomonadati</taxon>
        <taxon>Pseudomonadota</taxon>
        <taxon>Alphaproteobacteria</taxon>
        <taxon>Micropepsales</taxon>
        <taxon>Micropepsaceae</taxon>
        <taxon>Rhizomicrobium</taxon>
    </lineage>
</organism>
<evidence type="ECO:0000256" key="5">
    <source>
        <dbReference type="SAM" id="SignalP"/>
    </source>
</evidence>
<sequence length="106" mass="10569">MAILPAAAAAAYQSIAAMGANTASTAATANAPVGAGSFGDFLSDAMKDAVSTMKKGEQAATAHVSGKADIVDVVNAVNQAEITLDTVVAVRDKVVAAYQAIMNMPI</sequence>
<dbReference type="PANTHER" id="PTHR34653">
    <property type="match status" value="1"/>
</dbReference>
<keyword evidence="3 4" id="KW-0975">Bacterial flagellum</keyword>
<gene>
    <name evidence="4" type="primary">fliE</name>
    <name evidence="6" type="ORF">GCM10008942_25660</name>
</gene>
<keyword evidence="5" id="KW-0732">Signal</keyword>
<dbReference type="Pfam" id="PF02049">
    <property type="entry name" value="FliE"/>
    <property type="match status" value="1"/>
</dbReference>
<dbReference type="HAMAP" id="MF_00724">
    <property type="entry name" value="FliE"/>
    <property type="match status" value="1"/>
</dbReference>
<comment type="subcellular location">
    <subcellularLocation>
        <location evidence="1 4">Bacterial flagellum basal body</location>
    </subcellularLocation>
</comment>
<evidence type="ECO:0000256" key="4">
    <source>
        <dbReference type="HAMAP-Rule" id="MF_00724"/>
    </source>
</evidence>
<feature type="chain" id="PRO_5046180110" description="Flagellar hook-basal body complex protein FliE" evidence="5">
    <location>
        <begin position="20"/>
        <end position="106"/>
    </location>
</feature>
<evidence type="ECO:0000313" key="6">
    <source>
        <dbReference type="EMBL" id="GAA0575647.1"/>
    </source>
</evidence>
<comment type="similarity">
    <text evidence="2 4">Belongs to the FliE family.</text>
</comment>
<accession>A0ABN1EVN1</accession>
<evidence type="ECO:0000313" key="7">
    <source>
        <dbReference type="Proteomes" id="UP001499951"/>
    </source>
</evidence>
<evidence type="ECO:0000256" key="3">
    <source>
        <dbReference type="ARBA" id="ARBA00023143"/>
    </source>
</evidence>
<reference evidence="6 7" key="1">
    <citation type="journal article" date="2019" name="Int. J. Syst. Evol. Microbiol.">
        <title>The Global Catalogue of Microorganisms (GCM) 10K type strain sequencing project: providing services to taxonomists for standard genome sequencing and annotation.</title>
        <authorList>
            <consortium name="The Broad Institute Genomics Platform"/>
            <consortium name="The Broad Institute Genome Sequencing Center for Infectious Disease"/>
            <person name="Wu L."/>
            <person name="Ma J."/>
        </authorList>
    </citation>
    <scope>NUCLEOTIDE SEQUENCE [LARGE SCALE GENOMIC DNA]</scope>
    <source>
        <strain evidence="6 7">JCM 15089</strain>
    </source>
</reference>
<keyword evidence="6" id="KW-0282">Flagellum</keyword>
<dbReference type="RefSeq" id="WP_208393883.1">
    <property type="nucleotide sequence ID" value="NZ_BAAADD010000006.1"/>
</dbReference>
<keyword evidence="7" id="KW-1185">Reference proteome</keyword>
<proteinExistence type="inferred from homology"/>
<comment type="caution">
    <text evidence="6">The sequence shown here is derived from an EMBL/GenBank/DDBJ whole genome shotgun (WGS) entry which is preliminary data.</text>
</comment>
<feature type="signal peptide" evidence="5">
    <location>
        <begin position="1"/>
        <end position="19"/>
    </location>
</feature>
<keyword evidence="6" id="KW-0966">Cell projection</keyword>
<dbReference type="InterPro" id="IPR001624">
    <property type="entry name" value="FliE"/>
</dbReference>
<dbReference type="PANTHER" id="PTHR34653:SF1">
    <property type="entry name" value="FLAGELLAR HOOK-BASAL BODY COMPLEX PROTEIN FLIE"/>
    <property type="match status" value="1"/>
</dbReference>
<dbReference type="PRINTS" id="PR01006">
    <property type="entry name" value="FLGHOOKFLIE"/>
</dbReference>
<keyword evidence="6" id="KW-0969">Cilium</keyword>
<evidence type="ECO:0000256" key="2">
    <source>
        <dbReference type="ARBA" id="ARBA00009272"/>
    </source>
</evidence>
<dbReference type="Proteomes" id="UP001499951">
    <property type="component" value="Unassembled WGS sequence"/>
</dbReference>
<dbReference type="EMBL" id="BAAADD010000006">
    <property type="protein sequence ID" value="GAA0575647.1"/>
    <property type="molecule type" value="Genomic_DNA"/>
</dbReference>